<comment type="caution">
    <text evidence="2">The sequence shown here is derived from an EMBL/GenBank/DDBJ whole genome shotgun (WGS) entry which is preliminary data.</text>
</comment>
<keyword evidence="1" id="KW-0175">Coiled coil</keyword>
<reference evidence="2 3" key="1">
    <citation type="journal article" date="2024" name="J Genomics">
        <title>Draft genome sequencing and assembly of Favolaschia claudopus CIRM-BRFM 2984 isolated from oak limbs.</title>
        <authorList>
            <person name="Navarro D."/>
            <person name="Drula E."/>
            <person name="Chaduli D."/>
            <person name="Cazenave R."/>
            <person name="Ahrendt S."/>
            <person name="Wang J."/>
            <person name="Lipzen A."/>
            <person name="Daum C."/>
            <person name="Barry K."/>
            <person name="Grigoriev I.V."/>
            <person name="Favel A."/>
            <person name="Rosso M.N."/>
            <person name="Martin F."/>
        </authorList>
    </citation>
    <scope>NUCLEOTIDE SEQUENCE [LARGE SCALE GENOMIC DNA]</scope>
    <source>
        <strain evidence="2 3">CIRM-BRFM 2984</strain>
    </source>
</reference>
<organism evidence="2 3">
    <name type="scientific">Favolaschia claudopus</name>
    <dbReference type="NCBI Taxonomy" id="2862362"/>
    <lineage>
        <taxon>Eukaryota</taxon>
        <taxon>Fungi</taxon>
        <taxon>Dikarya</taxon>
        <taxon>Basidiomycota</taxon>
        <taxon>Agaricomycotina</taxon>
        <taxon>Agaricomycetes</taxon>
        <taxon>Agaricomycetidae</taxon>
        <taxon>Agaricales</taxon>
        <taxon>Marasmiineae</taxon>
        <taxon>Mycenaceae</taxon>
        <taxon>Favolaschia</taxon>
    </lineage>
</organism>
<feature type="coiled-coil region" evidence="1">
    <location>
        <begin position="19"/>
        <end position="46"/>
    </location>
</feature>
<sequence length="416" mass="46752">MSDSQPQQDFSIPRLREHIDELSSAIEAQEQILQDLRHRRSDAYRDLNLLVDPMARLALELQSDIFLNCIYDPSPHDTIAKPDPHAPPMVFMAVSRMWRDIALATPRLWAALRIDVRVVIRSLSPSKATLLSIVMSASCWDEFSEQLHHLTFHVAPEADDEDRDDEVHQVLPLSSNAAQFTCLETLTIHREARASPNAPEYVELIRAAPALLECDLRNMVFASHDWPSMVHSSLQQLRLGCPWPWDDESCQAGSSAEILLHLTLPALTGLYVTDFDIEMEGFIAFLMRSSPPLDTLFLNFPESMSQQIMSDCFPHMPRLTSLTLDGTCSFPILLILSSSPNLLPNLRHLTIQPISPDWDLDTIMNVLSARPLKSFRIRHCLSAPDQATIQALLAFSRDHDGLEVSVEYLGSDGSSA</sequence>
<keyword evidence="3" id="KW-1185">Reference proteome</keyword>
<evidence type="ECO:0008006" key="4">
    <source>
        <dbReference type="Google" id="ProtNLM"/>
    </source>
</evidence>
<dbReference type="AlphaFoldDB" id="A0AAW0DCT0"/>
<protein>
    <recommendedName>
        <fullName evidence="4">F-box domain-containing protein</fullName>
    </recommendedName>
</protein>
<evidence type="ECO:0000256" key="1">
    <source>
        <dbReference type="SAM" id="Coils"/>
    </source>
</evidence>
<evidence type="ECO:0000313" key="2">
    <source>
        <dbReference type="EMBL" id="KAK7048941.1"/>
    </source>
</evidence>
<dbReference type="Gene3D" id="3.80.10.10">
    <property type="entry name" value="Ribonuclease Inhibitor"/>
    <property type="match status" value="1"/>
</dbReference>
<evidence type="ECO:0000313" key="3">
    <source>
        <dbReference type="Proteomes" id="UP001362999"/>
    </source>
</evidence>
<name>A0AAW0DCT0_9AGAR</name>
<dbReference type="SUPFAM" id="SSF52047">
    <property type="entry name" value="RNI-like"/>
    <property type="match status" value="1"/>
</dbReference>
<dbReference type="Proteomes" id="UP001362999">
    <property type="component" value="Unassembled WGS sequence"/>
</dbReference>
<proteinExistence type="predicted"/>
<dbReference type="EMBL" id="JAWWNJ010000009">
    <property type="protein sequence ID" value="KAK7048941.1"/>
    <property type="molecule type" value="Genomic_DNA"/>
</dbReference>
<gene>
    <name evidence="2" type="ORF">R3P38DRAFT_3257499</name>
</gene>
<accession>A0AAW0DCT0</accession>
<dbReference type="InterPro" id="IPR032675">
    <property type="entry name" value="LRR_dom_sf"/>
</dbReference>